<keyword evidence="2 4" id="KW-0808">Transferase</keyword>
<proteinExistence type="inferred from homology"/>
<comment type="similarity">
    <text evidence="1 4">Belongs to the glycerate kinase type-1 family.</text>
</comment>
<comment type="caution">
    <text evidence="5">The sequence shown here is derived from an EMBL/GenBank/DDBJ whole genome shotgun (WGS) entry which is preliminary data.</text>
</comment>
<reference evidence="5 6" key="1">
    <citation type="submission" date="2020-04" db="EMBL/GenBank/DDBJ databases">
        <title>Paeniglutamicibacter sp. ANT13_2, a novel actinomycete isolated from sediment in Antarctica.</title>
        <authorList>
            <person name="Sakdapetsiri C."/>
            <person name="Pinyakong O."/>
        </authorList>
    </citation>
    <scope>NUCLEOTIDE SEQUENCE [LARGE SCALE GENOMIC DNA]</scope>
    <source>
        <strain evidence="5 6">ANT13_2</strain>
    </source>
</reference>
<protein>
    <submittedName>
        <fullName evidence="5">Glycerate kinase</fullName>
    </submittedName>
</protein>
<dbReference type="EMBL" id="JAAWVT010000001">
    <property type="protein sequence ID" value="NKG19964.1"/>
    <property type="molecule type" value="Genomic_DNA"/>
</dbReference>
<evidence type="ECO:0000256" key="2">
    <source>
        <dbReference type="ARBA" id="ARBA00022679"/>
    </source>
</evidence>
<dbReference type="Pfam" id="PF02595">
    <property type="entry name" value="Gly_kinase"/>
    <property type="match status" value="2"/>
</dbReference>
<name>A0ABX1G152_9MICC</name>
<gene>
    <name evidence="5" type="ORF">HED64_04460</name>
</gene>
<evidence type="ECO:0000313" key="6">
    <source>
        <dbReference type="Proteomes" id="UP000746595"/>
    </source>
</evidence>
<dbReference type="RefSeq" id="WP_168150847.1">
    <property type="nucleotide sequence ID" value="NZ_JAAWVT010000001.1"/>
</dbReference>
<dbReference type="InterPro" id="IPR018193">
    <property type="entry name" value="Glyc_kinase_flavodox-like_fold"/>
</dbReference>
<dbReference type="PANTHER" id="PTHR21599:SF0">
    <property type="entry name" value="GLYCERATE KINASE"/>
    <property type="match status" value="1"/>
</dbReference>
<accession>A0ABX1G152</accession>
<evidence type="ECO:0000313" key="5">
    <source>
        <dbReference type="EMBL" id="NKG19964.1"/>
    </source>
</evidence>
<evidence type="ECO:0000256" key="4">
    <source>
        <dbReference type="PIRNR" id="PIRNR006078"/>
    </source>
</evidence>
<keyword evidence="6" id="KW-1185">Reference proteome</keyword>
<dbReference type="InterPro" id="IPR018197">
    <property type="entry name" value="Glycerate_kinase_RE-like"/>
</dbReference>
<evidence type="ECO:0000256" key="1">
    <source>
        <dbReference type="ARBA" id="ARBA00006284"/>
    </source>
</evidence>
<evidence type="ECO:0000256" key="3">
    <source>
        <dbReference type="ARBA" id="ARBA00022777"/>
    </source>
</evidence>
<dbReference type="InterPro" id="IPR004381">
    <property type="entry name" value="Glycerate_kinase"/>
</dbReference>
<dbReference type="Gene3D" id="3.90.1510.10">
    <property type="entry name" value="Glycerate kinase, domain 2"/>
    <property type="match status" value="2"/>
</dbReference>
<dbReference type="Gene3D" id="3.40.50.10350">
    <property type="entry name" value="Glycerate kinase, domain 1"/>
    <property type="match status" value="2"/>
</dbReference>
<dbReference type="Proteomes" id="UP000746595">
    <property type="component" value="Unassembled WGS sequence"/>
</dbReference>
<dbReference type="SUPFAM" id="SSF110738">
    <property type="entry name" value="Glycerate kinase I"/>
    <property type="match status" value="1"/>
</dbReference>
<dbReference type="PANTHER" id="PTHR21599">
    <property type="entry name" value="GLYCERATE KINASE"/>
    <property type="match status" value="1"/>
</dbReference>
<sequence length="333" mass="33454">MKILVVPDSFKGTFTAAEVAAAIAGGIRSTGASAEEMPVADGGEGTEEILGAALGAARIFVPTVGPWRDPVSASYSLTSDGTAYINLAAASGITLPAPGGRNPLTADTYGTGLIMVDAISRGAKQVVVAAGGSATTDGGAGAIMAITDNGGLRGAMITILSDVTTPFEDAAVVFGPQKGARPDEVTLLTERLHKIAATLPKDPRGVPATGAAGGFSGGLWAQFDAHLSSGADYVLDAMDFEAAVSDADAVVVGEGRLDSQTLQGKIISVIMARSGSVPIYAVVGSLTEDAPQDAFAQVLIATDETRMRAAGAQIARVHAQAAALRSDGTPSSR</sequence>
<dbReference type="GO" id="GO:0016301">
    <property type="term" value="F:kinase activity"/>
    <property type="evidence" value="ECO:0007669"/>
    <property type="project" value="UniProtKB-KW"/>
</dbReference>
<dbReference type="InterPro" id="IPR036129">
    <property type="entry name" value="Glycerate_kinase_sf"/>
</dbReference>
<dbReference type="PIRSF" id="PIRSF006078">
    <property type="entry name" value="GlxK"/>
    <property type="match status" value="1"/>
</dbReference>
<keyword evidence="3 4" id="KW-0418">Kinase</keyword>
<organism evidence="5 6">
    <name type="scientific">Paeniglutamicibacter terrestris</name>
    <dbReference type="NCBI Taxonomy" id="2723403"/>
    <lineage>
        <taxon>Bacteria</taxon>
        <taxon>Bacillati</taxon>
        <taxon>Actinomycetota</taxon>
        <taxon>Actinomycetes</taxon>
        <taxon>Micrococcales</taxon>
        <taxon>Micrococcaceae</taxon>
        <taxon>Paeniglutamicibacter</taxon>
    </lineage>
</organism>